<accession>A0ABY7M9M6</accession>
<evidence type="ECO:0000313" key="3">
    <source>
        <dbReference type="Proteomes" id="UP001212803"/>
    </source>
</evidence>
<organism evidence="2 3">
    <name type="scientific">Tepidiforma flava</name>
    <dbReference type="NCBI Taxonomy" id="3004094"/>
    <lineage>
        <taxon>Bacteria</taxon>
        <taxon>Bacillati</taxon>
        <taxon>Chloroflexota</taxon>
        <taxon>Tepidiformia</taxon>
        <taxon>Tepidiformales</taxon>
        <taxon>Tepidiformaceae</taxon>
        <taxon>Tepidiforma</taxon>
    </lineage>
</organism>
<dbReference type="EMBL" id="CP115149">
    <property type="protein sequence ID" value="WBL36318.1"/>
    <property type="molecule type" value="Genomic_DNA"/>
</dbReference>
<gene>
    <name evidence="2" type="ORF">O0235_01690</name>
</gene>
<dbReference type="Proteomes" id="UP001212803">
    <property type="component" value="Chromosome"/>
</dbReference>
<feature type="region of interest" description="Disordered" evidence="1">
    <location>
        <begin position="132"/>
        <end position="166"/>
    </location>
</feature>
<proteinExistence type="predicted"/>
<feature type="region of interest" description="Disordered" evidence="1">
    <location>
        <begin position="1"/>
        <end position="22"/>
    </location>
</feature>
<evidence type="ECO:0000313" key="2">
    <source>
        <dbReference type="EMBL" id="WBL36318.1"/>
    </source>
</evidence>
<name>A0ABY7M9M6_9CHLR</name>
<reference evidence="2 3" key="1">
    <citation type="journal article" date="2023" name="ISME J.">
        <title>Thermophilic Dehalococcoidia with unusual traits shed light on an unexpected past.</title>
        <authorList>
            <person name="Palmer M."/>
            <person name="Covington J.K."/>
            <person name="Zhou E.M."/>
            <person name="Thomas S.C."/>
            <person name="Habib N."/>
            <person name="Seymour C.O."/>
            <person name="Lai D."/>
            <person name="Johnston J."/>
            <person name="Hashimi A."/>
            <person name="Jiao J.Y."/>
            <person name="Muok A.R."/>
            <person name="Liu L."/>
            <person name="Xian W.D."/>
            <person name="Zhi X.Y."/>
            <person name="Li M.M."/>
            <person name="Silva L.P."/>
            <person name="Bowen B.P."/>
            <person name="Louie K."/>
            <person name="Briegel A."/>
            <person name="Pett-Ridge J."/>
            <person name="Weber P.K."/>
            <person name="Tocheva E.I."/>
            <person name="Woyke T."/>
            <person name="Northen T.R."/>
            <person name="Mayali X."/>
            <person name="Li W.J."/>
            <person name="Hedlund B.P."/>
        </authorList>
    </citation>
    <scope>NUCLEOTIDE SEQUENCE [LARGE SCALE GENOMIC DNA]</scope>
    <source>
        <strain evidence="2 3">YIM 72310</strain>
    </source>
</reference>
<keyword evidence="3" id="KW-1185">Reference proteome</keyword>
<evidence type="ECO:0000256" key="1">
    <source>
        <dbReference type="SAM" id="MobiDB-lite"/>
    </source>
</evidence>
<sequence>MGAALDDGEGGELRRGGAAAPVPAEGAFDGVAGCIEWRFTGEDVVEGHGDIDAEGFLHFHGELGGVVVFGAVDVGAEADAVFGDLAEAGEGEDPEAAAVGEDGAIPAHEAVDAAELPDEPVPGAQVEVVGVDEDDPGAGRGDLGGQERLHGREGADGHEDGVSTLPRGVVMRPVRGRRAPPGCW</sequence>
<feature type="compositionally biased region" description="Acidic residues" evidence="1">
    <location>
        <begin position="1"/>
        <end position="10"/>
    </location>
</feature>
<feature type="compositionally biased region" description="Basic and acidic residues" evidence="1">
    <location>
        <begin position="145"/>
        <end position="161"/>
    </location>
</feature>
<protein>
    <submittedName>
        <fullName evidence="2">Uncharacterized protein</fullName>
    </submittedName>
</protein>